<feature type="binding site" evidence="9">
    <location>
        <position position="76"/>
    </location>
    <ligand>
        <name>Mg(2+)</name>
        <dbReference type="ChEBI" id="CHEBI:18420"/>
        <label>1</label>
        <note>catalytic</note>
    </ligand>
</feature>
<dbReference type="PROSITE" id="PS00630">
    <property type="entry name" value="IMP_2"/>
    <property type="match status" value="1"/>
</dbReference>
<evidence type="ECO:0000256" key="2">
    <source>
        <dbReference type="ARBA" id="ARBA00009759"/>
    </source>
</evidence>
<dbReference type="GO" id="GO:0046854">
    <property type="term" value="P:phosphatidylinositol phosphate biosynthetic process"/>
    <property type="evidence" value="ECO:0007669"/>
    <property type="project" value="InterPro"/>
</dbReference>
<name>A0A366RRD7_9HYPO</name>
<evidence type="ECO:0000256" key="8">
    <source>
        <dbReference type="ARBA" id="ARBA00044484"/>
    </source>
</evidence>
<dbReference type="InterPro" id="IPR051090">
    <property type="entry name" value="Inositol_monoP_superfamily"/>
</dbReference>
<comment type="similarity">
    <text evidence="2 10">Belongs to the inositol monophosphatase superfamily.</text>
</comment>
<dbReference type="GO" id="GO:0008441">
    <property type="term" value="F:3'(2'),5'-bisphosphate nucleotidase activity"/>
    <property type="evidence" value="ECO:0007669"/>
    <property type="project" value="UniProtKB-UniRule"/>
</dbReference>
<reference evidence="11 12" key="1">
    <citation type="submission" date="2018-06" db="EMBL/GenBank/DDBJ databases">
        <title>Fusarium incarnatum-equiseti species complex species 28.</title>
        <authorList>
            <person name="Gardiner D.M."/>
        </authorList>
    </citation>
    <scope>NUCLEOTIDE SEQUENCE [LARGE SCALE GENOMIC DNA]</scope>
    <source>
        <strain evidence="11 12">FIESC_28</strain>
    </source>
</reference>
<keyword evidence="6 9" id="KW-0460">Magnesium</keyword>
<evidence type="ECO:0000256" key="6">
    <source>
        <dbReference type="ARBA" id="ARBA00022842"/>
    </source>
</evidence>
<feature type="binding site" evidence="9">
    <location>
        <position position="299"/>
    </location>
    <ligand>
        <name>Mg(2+)</name>
        <dbReference type="ChEBI" id="CHEBI:18420"/>
        <label>1</label>
        <note>catalytic</note>
    </ligand>
</feature>
<dbReference type="GO" id="GO:0000103">
    <property type="term" value="P:sulfate assimilation"/>
    <property type="evidence" value="ECO:0007669"/>
    <property type="project" value="TreeGrafter"/>
</dbReference>
<evidence type="ECO:0000256" key="10">
    <source>
        <dbReference type="RuleBase" id="RU368076"/>
    </source>
</evidence>
<comment type="cofactor">
    <cofactor evidence="1 9 10">
        <name>Mg(2+)</name>
        <dbReference type="ChEBI" id="CHEBI:18420"/>
    </cofactor>
</comment>
<keyword evidence="4 9" id="KW-0479">Metal-binding</keyword>
<organism evidence="11 12">
    <name type="scientific">Fusarium coffeatum</name>
    <dbReference type="NCBI Taxonomy" id="231269"/>
    <lineage>
        <taxon>Eukaryota</taxon>
        <taxon>Fungi</taxon>
        <taxon>Dikarya</taxon>
        <taxon>Ascomycota</taxon>
        <taxon>Pezizomycotina</taxon>
        <taxon>Sordariomycetes</taxon>
        <taxon>Hypocreomycetidae</taxon>
        <taxon>Hypocreales</taxon>
        <taxon>Nectriaceae</taxon>
        <taxon>Fusarium</taxon>
        <taxon>Fusarium incarnatum-equiseti species complex</taxon>
    </lineage>
</organism>
<evidence type="ECO:0000256" key="5">
    <source>
        <dbReference type="ARBA" id="ARBA00022801"/>
    </source>
</evidence>
<evidence type="ECO:0000256" key="7">
    <source>
        <dbReference type="ARBA" id="ARBA00044479"/>
    </source>
</evidence>
<dbReference type="InterPro" id="IPR000760">
    <property type="entry name" value="Inositol_monophosphatase-like"/>
</dbReference>
<keyword evidence="12" id="KW-1185">Reference proteome</keyword>
<dbReference type="PRINTS" id="PR00377">
    <property type="entry name" value="IMPHPHTASES"/>
</dbReference>
<comment type="caution">
    <text evidence="11">The sequence shown here is derived from an EMBL/GenBank/DDBJ whole genome shotgun (WGS) entry which is preliminary data.</text>
</comment>
<dbReference type="AlphaFoldDB" id="A0A366RRD7"/>
<dbReference type="Gene3D" id="3.30.540.10">
    <property type="entry name" value="Fructose-1,6-Bisphosphatase, subunit A, domain 1"/>
    <property type="match status" value="1"/>
</dbReference>
<comment type="catalytic activity">
    <reaction evidence="7">
        <text>adenosine 3',5'-bisphosphate + H2O = AMP + phosphate</text>
        <dbReference type="Rhea" id="RHEA:10040"/>
        <dbReference type="ChEBI" id="CHEBI:15377"/>
        <dbReference type="ChEBI" id="CHEBI:43474"/>
        <dbReference type="ChEBI" id="CHEBI:58343"/>
        <dbReference type="ChEBI" id="CHEBI:456215"/>
        <dbReference type="EC" id="3.1.3.7"/>
    </reaction>
    <physiologicalReaction direction="left-to-right" evidence="7">
        <dbReference type="Rhea" id="RHEA:10041"/>
    </physiologicalReaction>
</comment>
<proteinExistence type="inferred from homology"/>
<dbReference type="GeneID" id="41994939"/>
<evidence type="ECO:0000313" key="11">
    <source>
        <dbReference type="EMBL" id="RBR19671.1"/>
    </source>
</evidence>
<evidence type="ECO:0000313" key="12">
    <source>
        <dbReference type="Proteomes" id="UP000253153"/>
    </source>
</evidence>
<comment type="function">
    <text evidence="10">Converts adenosine 3'-phosphate 5'-phosphosulfate (PAPS) to adenosine 5'-phosphosulfate (APS) and 3'(2')-phosphoadenosine 5'-phosphate (PAP) to AMP.</text>
</comment>
<dbReference type="Pfam" id="PF00459">
    <property type="entry name" value="Inositol_P"/>
    <property type="match status" value="1"/>
</dbReference>
<dbReference type="PROSITE" id="PS00629">
    <property type="entry name" value="IMP_1"/>
    <property type="match status" value="1"/>
</dbReference>
<dbReference type="GO" id="GO:0043647">
    <property type="term" value="P:inositol phosphate metabolic process"/>
    <property type="evidence" value="ECO:0007669"/>
    <property type="project" value="UniProtKB-UniRule"/>
</dbReference>
<protein>
    <recommendedName>
        <fullName evidence="3 10">3'(2'),5'-bisphosphate nucleotidase</fullName>
        <ecNumber evidence="3 10">3.1.3.7</ecNumber>
    </recommendedName>
</protein>
<dbReference type="RefSeq" id="XP_031016285.1">
    <property type="nucleotide sequence ID" value="XM_031159643.1"/>
</dbReference>
<accession>A0A366RRD7</accession>
<keyword evidence="5 10" id="KW-0378">Hydrolase</keyword>
<dbReference type="CDD" id="cd01517">
    <property type="entry name" value="PAP_phosphatase"/>
    <property type="match status" value="1"/>
</dbReference>
<evidence type="ECO:0000256" key="9">
    <source>
        <dbReference type="PIRSR" id="PIRSR600760-2"/>
    </source>
</evidence>
<feature type="binding site" evidence="9">
    <location>
        <position position="143"/>
    </location>
    <ligand>
        <name>Mg(2+)</name>
        <dbReference type="ChEBI" id="CHEBI:18420"/>
        <label>1</label>
        <note>catalytic</note>
    </ligand>
</feature>
<dbReference type="EC" id="3.1.3.7" evidence="3 10"/>
<feature type="binding site" evidence="9">
    <location>
        <position position="144"/>
    </location>
    <ligand>
        <name>Mg(2+)</name>
        <dbReference type="ChEBI" id="CHEBI:18420"/>
        <label>1</label>
        <note>catalytic</note>
    </ligand>
</feature>
<dbReference type="Gene3D" id="3.40.190.80">
    <property type="match status" value="1"/>
</dbReference>
<dbReference type="SUPFAM" id="SSF56655">
    <property type="entry name" value="Carbohydrate phosphatase"/>
    <property type="match status" value="1"/>
</dbReference>
<feature type="binding site" evidence="9">
    <location>
        <position position="141"/>
    </location>
    <ligand>
        <name>Mg(2+)</name>
        <dbReference type="ChEBI" id="CHEBI:18420"/>
        <label>1</label>
        <note>catalytic</note>
    </ligand>
</feature>
<dbReference type="EMBL" id="QKXC01000112">
    <property type="protein sequence ID" value="RBR19671.1"/>
    <property type="molecule type" value="Genomic_DNA"/>
</dbReference>
<dbReference type="GO" id="GO:0046872">
    <property type="term" value="F:metal ion binding"/>
    <property type="evidence" value="ECO:0007669"/>
    <property type="project" value="UniProtKB-UniRule"/>
</dbReference>
<evidence type="ECO:0000256" key="3">
    <source>
        <dbReference type="ARBA" id="ARBA00012633"/>
    </source>
</evidence>
<dbReference type="OrthoDB" id="411145at2759"/>
<dbReference type="Proteomes" id="UP000253153">
    <property type="component" value="Unassembled WGS sequence"/>
</dbReference>
<evidence type="ECO:0000256" key="1">
    <source>
        <dbReference type="ARBA" id="ARBA00001946"/>
    </source>
</evidence>
<sequence>MAQRIPKLMMTSYAHERQIAELAVLRASILTKRVQSSVSGISKADDSPVTAADFAAQAVLISALRKAFPGDAFVGEEDSSALREDDALKQRVWELASNAHLENPDDEALLASPQDVDELLEVIDLGGRGQGGRKGRFWVMDPIDGTATFLKGEQYAVSLALVEDGQEVVGVLGCANLKPVDGKVAESTVDKDGLGIMLTAVRGQGATVRKMEFNGLQPAQPLDSISKASSLADAQIINYSSGSTSRHDLITKLANSFGAKFPNIELYSSHIRYAALLVGGGDFQLRVPSSSDVHMWIWDHAGAQLILTEAGGKVTDLDGKEMDFGAGRDLKQCNNGLLAAREGIHKAVLEGMGKLLTEDASR</sequence>
<dbReference type="NCBIfam" id="TIGR01330">
    <property type="entry name" value="bisphos_HAL2"/>
    <property type="match status" value="1"/>
</dbReference>
<dbReference type="InterPro" id="IPR020550">
    <property type="entry name" value="Inositol_monophosphatase_CS"/>
</dbReference>
<dbReference type="PANTHER" id="PTHR43200">
    <property type="entry name" value="PHOSPHATASE"/>
    <property type="match status" value="1"/>
</dbReference>
<dbReference type="InterPro" id="IPR020583">
    <property type="entry name" value="Inositol_monoP_metal-BS"/>
</dbReference>
<gene>
    <name evidence="11" type="ORF">FIESC28_05498</name>
</gene>
<dbReference type="PANTHER" id="PTHR43200:SF2">
    <property type="entry name" value="3'(2'),5'-BISPHOSPHATE NUCLEOTIDASE"/>
    <property type="match status" value="1"/>
</dbReference>
<comment type="catalytic activity">
    <reaction evidence="8">
        <text>3'-phosphoadenylyl sulfate + H2O = adenosine 5'-phosphosulfate + phosphate</text>
        <dbReference type="Rhea" id="RHEA:77639"/>
        <dbReference type="ChEBI" id="CHEBI:15377"/>
        <dbReference type="ChEBI" id="CHEBI:43474"/>
        <dbReference type="ChEBI" id="CHEBI:58243"/>
        <dbReference type="ChEBI" id="CHEBI:58339"/>
        <dbReference type="EC" id="3.1.3.7"/>
    </reaction>
    <physiologicalReaction direction="left-to-right" evidence="8">
        <dbReference type="Rhea" id="RHEA:77640"/>
    </physiologicalReaction>
</comment>
<evidence type="ECO:0000256" key="4">
    <source>
        <dbReference type="ARBA" id="ARBA00022723"/>
    </source>
</evidence>
<dbReference type="InterPro" id="IPR006239">
    <property type="entry name" value="DPNP"/>
</dbReference>